<evidence type="ECO:0000256" key="2">
    <source>
        <dbReference type="ARBA" id="ARBA00022737"/>
    </source>
</evidence>
<dbReference type="STRING" id="35722.A0A0B7N430"/>
<name>A0A0B7N430_9FUNG</name>
<dbReference type="GO" id="GO:0035591">
    <property type="term" value="F:signaling adaptor activity"/>
    <property type="evidence" value="ECO:0007669"/>
    <property type="project" value="TreeGrafter"/>
</dbReference>
<evidence type="ECO:0000313" key="5">
    <source>
        <dbReference type="Proteomes" id="UP000054107"/>
    </source>
</evidence>
<dbReference type="Proteomes" id="UP000054107">
    <property type="component" value="Unassembled WGS sequence"/>
</dbReference>
<dbReference type="OrthoDB" id="7451790at2759"/>
<feature type="compositionally biased region" description="Polar residues" evidence="3">
    <location>
        <begin position="156"/>
        <end position="179"/>
    </location>
</feature>
<organism evidence="4 5">
    <name type="scientific">Parasitella parasitica</name>
    <dbReference type="NCBI Taxonomy" id="35722"/>
    <lineage>
        <taxon>Eukaryota</taxon>
        <taxon>Fungi</taxon>
        <taxon>Fungi incertae sedis</taxon>
        <taxon>Mucoromycota</taxon>
        <taxon>Mucoromycotina</taxon>
        <taxon>Mucoromycetes</taxon>
        <taxon>Mucorales</taxon>
        <taxon>Mucorineae</taxon>
        <taxon>Mucoraceae</taxon>
        <taxon>Parasitella</taxon>
    </lineage>
</organism>
<dbReference type="Gene3D" id="3.80.10.10">
    <property type="entry name" value="Ribonuclease Inhibitor"/>
    <property type="match status" value="3"/>
</dbReference>
<dbReference type="EMBL" id="LN723314">
    <property type="protein sequence ID" value="CEP10198.1"/>
    <property type="molecule type" value="Genomic_DNA"/>
</dbReference>
<dbReference type="GO" id="GO:1902412">
    <property type="term" value="P:regulation of mitotic cytokinesis"/>
    <property type="evidence" value="ECO:0007669"/>
    <property type="project" value="TreeGrafter"/>
</dbReference>
<keyword evidence="2" id="KW-0677">Repeat</keyword>
<dbReference type="PANTHER" id="PTHR47566">
    <property type="match status" value="1"/>
</dbReference>
<proteinExistence type="predicted"/>
<protein>
    <recommendedName>
        <fullName evidence="6">L domain-like protein</fullName>
    </recommendedName>
</protein>
<dbReference type="GO" id="GO:0061499">
    <property type="term" value="C:outer plaque of mitotic spindle pole body"/>
    <property type="evidence" value="ECO:0007669"/>
    <property type="project" value="TreeGrafter"/>
</dbReference>
<evidence type="ECO:0000256" key="3">
    <source>
        <dbReference type="SAM" id="MobiDB-lite"/>
    </source>
</evidence>
<dbReference type="AlphaFoldDB" id="A0A0B7N430"/>
<dbReference type="SUPFAM" id="SSF52058">
    <property type="entry name" value="L domain-like"/>
    <property type="match status" value="2"/>
</dbReference>
<feature type="compositionally biased region" description="Basic and acidic residues" evidence="3">
    <location>
        <begin position="15"/>
        <end position="25"/>
    </location>
</feature>
<dbReference type="InterPro" id="IPR032675">
    <property type="entry name" value="LRR_dom_sf"/>
</dbReference>
<reference evidence="4 5" key="1">
    <citation type="submission" date="2014-09" db="EMBL/GenBank/DDBJ databases">
        <authorList>
            <person name="Ellenberger Sabrina"/>
        </authorList>
    </citation>
    <scope>NUCLEOTIDE SEQUENCE [LARGE SCALE GENOMIC DNA]</scope>
    <source>
        <strain evidence="4 5">CBS 412.66</strain>
    </source>
</reference>
<gene>
    <name evidence="4" type="primary">PARPA_03835.1 scaffold 9853</name>
</gene>
<dbReference type="SMART" id="SM00369">
    <property type="entry name" value="LRR_TYP"/>
    <property type="match status" value="7"/>
</dbReference>
<accession>A0A0B7N430</accession>
<dbReference type="GO" id="GO:0031028">
    <property type="term" value="P:septation initiation signaling"/>
    <property type="evidence" value="ECO:0007669"/>
    <property type="project" value="TreeGrafter"/>
</dbReference>
<feature type="region of interest" description="Disordered" evidence="3">
    <location>
        <begin position="156"/>
        <end position="196"/>
    </location>
</feature>
<dbReference type="InterPro" id="IPR052574">
    <property type="entry name" value="CDIRP"/>
</dbReference>
<dbReference type="PANTHER" id="PTHR47566:SF1">
    <property type="entry name" value="PROTEIN NUD1"/>
    <property type="match status" value="1"/>
</dbReference>
<evidence type="ECO:0000313" key="4">
    <source>
        <dbReference type="EMBL" id="CEP10198.1"/>
    </source>
</evidence>
<dbReference type="PROSITE" id="PS51450">
    <property type="entry name" value="LRR"/>
    <property type="match status" value="3"/>
</dbReference>
<keyword evidence="1" id="KW-0433">Leucine-rich repeat</keyword>
<evidence type="ECO:0008006" key="6">
    <source>
        <dbReference type="Google" id="ProtNLM"/>
    </source>
</evidence>
<evidence type="ECO:0000256" key="1">
    <source>
        <dbReference type="ARBA" id="ARBA00022614"/>
    </source>
</evidence>
<dbReference type="SMART" id="SM00365">
    <property type="entry name" value="LRR_SD22"/>
    <property type="match status" value="6"/>
</dbReference>
<dbReference type="InterPro" id="IPR003591">
    <property type="entry name" value="Leu-rich_rpt_typical-subtyp"/>
</dbReference>
<dbReference type="InterPro" id="IPR001611">
    <property type="entry name" value="Leu-rich_rpt"/>
</dbReference>
<sequence>MEEEWDIIDPLNSSEMEKPREHRPTLDFNRFNSMPKFNIEDEEEKAAAAAAETKIEEEALFSPEQKLADQLCESPTEQVIDLDVKDQDFEFTLGDSKLMMMKSDTTSDGDESNNEQNKLIYDNQNDESISTTIPFLSSLNKTNLLIKSPWTRESQVDKNTVWKNSTSGSSVPYMSTQPHRNSEESEQQEEEKHHKIKQSLFPFSSAQFRFNPPAVDSSNKFTADEFKIKQPELSADDDVDKPSSRPIKQIKRSAERSTKPMLTTHQLPSFAASPTERPALTTEKVVIVDFSPQTEQENEPTVEQSTQTLIDKMTGCMSFTDDGQDHLATFLFELQAVAPVQQWSQLTRLDLSRQGLTRLDELSSCFPMLEMLKVSHNELKALSGLPGSLIYLYASHNKLLELDIYHLDKLQHLDVSHNRINQFESMVDLKSLHSLNANHNSITSCRAFQDLKSLVSLSLKANCIRRLVNFENAHRDNQLECLDVSYNRIECLDSIESLVHLRELNADHNELKYIQLNQPLERLCKLQLSFNRLKSFDASPFPDIRILYLDDNQIQRIIGAQCLVRLDSFSLRDQGGHTIDFKLQSLRGSRKLYLSGSSYYNLDRMIDFYSLEYLELCSAELEVLPPDFGKHMPNLSTLYLSMNRLTDIRPLRRLKYLKRLVLIDNRLISINEVIGVVQNLRYLHYLDLRQNPISSNIYPSINPSLLQRTKDHEKITPYVSTALDDSWAMHDAEFLETISDHWMTRRRVYRALFMQNCPKLIELDHIEIDSNDRSEGDVVIGNFKRSQASNNSSHHGSQYS</sequence>
<dbReference type="Pfam" id="PF13855">
    <property type="entry name" value="LRR_8"/>
    <property type="match status" value="1"/>
</dbReference>
<keyword evidence="5" id="KW-1185">Reference proteome</keyword>
<feature type="region of interest" description="Disordered" evidence="3">
    <location>
        <begin position="1"/>
        <end position="27"/>
    </location>
</feature>